<accession>A0A6A6JNG6</accession>
<protein>
    <submittedName>
        <fullName evidence="2">Uncharacterized protein</fullName>
    </submittedName>
</protein>
<keyword evidence="3" id="KW-1185">Reference proteome</keyword>
<name>A0A6A6JNG6_WESOR</name>
<dbReference type="Gene3D" id="1.20.5.340">
    <property type="match status" value="1"/>
</dbReference>
<keyword evidence="1" id="KW-0175">Coiled coil</keyword>
<proteinExistence type="predicted"/>
<sequence>MISTSRQLAVADNIVYLWPTFAGFVKAQSTHITAATREPSDPKPPTMIAAHPPNLSEYRNRMLEVWKEALSNGCRPEELIPEEMQDHFLTKLRNAESLVKDLQEREKLLEAEKAELERALADEKQKVEDMPEEHKQLIVDKQQLERHVECLRIALESEEKRAINFEKRYKAVTERLVVADNHKAKVEAQAAEIERLEDKVHRLYEEKDQLHELNNDLVNKNESGFREQLGHLREALHEADQREHQLQNEIMSLKRIETVYNELVASLESQQLLTEDQMVKEKVHNRQNAQLNIAAVSEIKTITKYFIFALKALNSHATIIETLLGGSNKYLWLPDDHNKNMQDAADQLAGFVDIRTAIDDEYDPDPEEYEETLEEVDKAVQVFLGKLQRKPDRWASFMAKFSPGKLQGGTRFCAASL</sequence>
<evidence type="ECO:0000313" key="3">
    <source>
        <dbReference type="Proteomes" id="UP000800097"/>
    </source>
</evidence>
<feature type="coiled-coil region" evidence="1">
    <location>
        <begin position="92"/>
        <end position="256"/>
    </location>
</feature>
<gene>
    <name evidence="2" type="ORF">EI97DRAFT_457904</name>
</gene>
<dbReference type="AlphaFoldDB" id="A0A6A6JNG6"/>
<dbReference type="RefSeq" id="XP_033654735.1">
    <property type="nucleotide sequence ID" value="XM_033800861.1"/>
</dbReference>
<evidence type="ECO:0000313" key="2">
    <source>
        <dbReference type="EMBL" id="KAF2277196.1"/>
    </source>
</evidence>
<reference evidence="2" key="1">
    <citation type="journal article" date="2020" name="Stud. Mycol.">
        <title>101 Dothideomycetes genomes: a test case for predicting lifestyles and emergence of pathogens.</title>
        <authorList>
            <person name="Haridas S."/>
            <person name="Albert R."/>
            <person name="Binder M."/>
            <person name="Bloem J."/>
            <person name="Labutti K."/>
            <person name="Salamov A."/>
            <person name="Andreopoulos B."/>
            <person name="Baker S."/>
            <person name="Barry K."/>
            <person name="Bills G."/>
            <person name="Bluhm B."/>
            <person name="Cannon C."/>
            <person name="Castanera R."/>
            <person name="Culley D."/>
            <person name="Daum C."/>
            <person name="Ezra D."/>
            <person name="Gonzalez J."/>
            <person name="Henrissat B."/>
            <person name="Kuo A."/>
            <person name="Liang C."/>
            <person name="Lipzen A."/>
            <person name="Lutzoni F."/>
            <person name="Magnuson J."/>
            <person name="Mondo S."/>
            <person name="Nolan M."/>
            <person name="Ohm R."/>
            <person name="Pangilinan J."/>
            <person name="Park H.-J."/>
            <person name="Ramirez L."/>
            <person name="Alfaro M."/>
            <person name="Sun H."/>
            <person name="Tritt A."/>
            <person name="Yoshinaga Y."/>
            <person name="Zwiers L.-H."/>
            <person name="Turgeon B."/>
            <person name="Goodwin S."/>
            <person name="Spatafora J."/>
            <person name="Crous P."/>
            <person name="Grigoriev I."/>
        </authorList>
    </citation>
    <scope>NUCLEOTIDE SEQUENCE</scope>
    <source>
        <strain evidence="2">CBS 379.55</strain>
    </source>
</reference>
<dbReference type="EMBL" id="ML986491">
    <property type="protein sequence ID" value="KAF2277196.1"/>
    <property type="molecule type" value="Genomic_DNA"/>
</dbReference>
<dbReference type="OrthoDB" id="3777090at2759"/>
<dbReference type="GeneID" id="54554036"/>
<evidence type="ECO:0000256" key="1">
    <source>
        <dbReference type="SAM" id="Coils"/>
    </source>
</evidence>
<organism evidence="2 3">
    <name type="scientific">Westerdykella ornata</name>
    <dbReference type="NCBI Taxonomy" id="318751"/>
    <lineage>
        <taxon>Eukaryota</taxon>
        <taxon>Fungi</taxon>
        <taxon>Dikarya</taxon>
        <taxon>Ascomycota</taxon>
        <taxon>Pezizomycotina</taxon>
        <taxon>Dothideomycetes</taxon>
        <taxon>Pleosporomycetidae</taxon>
        <taxon>Pleosporales</taxon>
        <taxon>Sporormiaceae</taxon>
        <taxon>Westerdykella</taxon>
    </lineage>
</organism>
<dbReference type="Proteomes" id="UP000800097">
    <property type="component" value="Unassembled WGS sequence"/>
</dbReference>